<feature type="domain" description="Kinesin motor" evidence="4">
    <location>
        <begin position="1"/>
        <end position="145"/>
    </location>
</feature>
<evidence type="ECO:0000313" key="6">
    <source>
        <dbReference type="Proteomes" id="UP001165289"/>
    </source>
</evidence>
<dbReference type="Gene3D" id="3.40.850.10">
    <property type="entry name" value="Kinesin motor domain"/>
    <property type="match status" value="1"/>
</dbReference>
<dbReference type="PROSITE" id="PS00411">
    <property type="entry name" value="KINESIN_MOTOR_1"/>
    <property type="match status" value="1"/>
</dbReference>
<dbReference type="Pfam" id="PF00225">
    <property type="entry name" value="Kinesin"/>
    <property type="match status" value="1"/>
</dbReference>
<proteinExistence type="inferred from homology"/>
<gene>
    <name evidence="5" type="ORF">LOD99_5257</name>
</gene>
<keyword evidence="1" id="KW-0547">Nucleotide-binding</keyword>
<dbReference type="Proteomes" id="UP001165289">
    <property type="component" value="Unassembled WGS sequence"/>
</dbReference>
<dbReference type="SUPFAM" id="SSF52540">
    <property type="entry name" value="P-loop containing nucleoside triphosphate hydrolases"/>
    <property type="match status" value="1"/>
</dbReference>
<evidence type="ECO:0000256" key="1">
    <source>
        <dbReference type="ARBA" id="ARBA00022741"/>
    </source>
</evidence>
<dbReference type="AlphaFoldDB" id="A0AAV7JRL1"/>
<evidence type="ECO:0000256" key="2">
    <source>
        <dbReference type="ARBA" id="ARBA00022840"/>
    </source>
</evidence>
<dbReference type="GO" id="GO:0008017">
    <property type="term" value="F:microtubule binding"/>
    <property type="evidence" value="ECO:0007669"/>
    <property type="project" value="InterPro"/>
</dbReference>
<reference evidence="5 6" key="1">
    <citation type="journal article" date="2023" name="BMC Biol.">
        <title>The compact genome of the sponge Oopsacas minuta (Hexactinellida) is lacking key metazoan core genes.</title>
        <authorList>
            <person name="Santini S."/>
            <person name="Schenkelaars Q."/>
            <person name="Jourda C."/>
            <person name="Duchesne M."/>
            <person name="Belahbib H."/>
            <person name="Rocher C."/>
            <person name="Selva M."/>
            <person name="Riesgo A."/>
            <person name="Vervoort M."/>
            <person name="Leys S.P."/>
            <person name="Kodjabachian L."/>
            <person name="Le Bivic A."/>
            <person name="Borchiellini C."/>
            <person name="Claverie J.M."/>
            <person name="Renard E."/>
        </authorList>
    </citation>
    <scope>NUCLEOTIDE SEQUENCE [LARGE SCALE GENOMIC DNA]</scope>
    <source>
        <strain evidence="5">SPO-2</strain>
    </source>
</reference>
<comment type="similarity">
    <text evidence="3">Belongs to the TRAFAC class myosin-kinesin ATPase superfamily. Kinesin family.</text>
</comment>
<dbReference type="PROSITE" id="PS50067">
    <property type="entry name" value="KINESIN_MOTOR_2"/>
    <property type="match status" value="1"/>
</dbReference>
<dbReference type="PANTHER" id="PTHR47117">
    <property type="entry name" value="STAR-RELATED LIPID TRANSFER PROTEIN 9"/>
    <property type="match status" value="1"/>
</dbReference>
<dbReference type="InterPro" id="IPR019821">
    <property type="entry name" value="Kinesin_motor_CS"/>
</dbReference>
<comment type="caution">
    <text evidence="3">Lacks conserved residue(s) required for the propagation of feature annotation.</text>
</comment>
<evidence type="ECO:0000313" key="5">
    <source>
        <dbReference type="EMBL" id="KAI6651450.1"/>
    </source>
</evidence>
<evidence type="ECO:0000256" key="3">
    <source>
        <dbReference type="PROSITE-ProRule" id="PRU00283"/>
    </source>
</evidence>
<keyword evidence="2" id="KW-0067">ATP-binding</keyword>
<comment type="caution">
    <text evidence="5">The sequence shown here is derived from an EMBL/GenBank/DDBJ whole genome shotgun (WGS) entry which is preliminary data.</text>
</comment>
<accession>A0AAV7JRL1</accession>
<dbReference type="PANTHER" id="PTHR47117:SF5">
    <property type="entry name" value="KINESIN-LIKE PROTEIN KIF14"/>
    <property type="match status" value="1"/>
</dbReference>
<evidence type="ECO:0000259" key="4">
    <source>
        <dbReference type="PROSITE" id="PS50067"/>
    </source>
</evidence>
<dbReference type="SMART" id="SM00129">
    <property type="entry name" value="KISc"/>
    <property type="match status" value="1"/>
</dbReference>
<dbReference type="EMBL" id="JAKMXF010000304">
    <property type="protein sequence ID" value="KAI6651450.1"/>
    <property type="molecule type" value="Genomic_DNA"/>
</dbReference>
<name>A0AAV7JRL1_9METZ</name>
<dbReference type="GO" id="GO:0005524">
    <property type="term" value="F:ATP binding"/>
    <property type="evidence" value="ECO:0007669"/>
    <property type="project" value="UniProtKB-KW"/>
</dbReference>
<protein>
    <submittedName>
        <fullName evidence="5">Kinesin-like protein KIF14</fullName>
    </submittedName>
</protein>
<sequence>MVEISFYEIYNEHIYDLLASQKNRKERTQLRVREHPVLGPYIEDLSTYVATGYIDVEHWLTLGNRFRATAATGMNERSSRSHSCFMLVVTQNRELEGEEASIVSKINLVDLAGSERVKNSFTSSERLREGQNINRSLHTLGKVCF</sequence>
<dbReference type="InterPro" id="IPR036961">
    <property type="entry name" value="Kinesin_motor_dom_sf"/>
</dbReference>
<dbReference type="GO" id="GO:0003777">
    <property type="term" value="F:microtubule motor activity"/>
    <property type="evidence" value="ECO:0007669"/>
    <property type="project" value="InterPro"/>
</dbReference>
<organism evidence="5 6">
    <name type="scientific">Oopsacas minuta</name>
    <dbReference type="NCBI Taxonomy" id="111878"/>
    <lineage>
        <taxon>Eukaryota</taxon>
        <taxon>Metazoa</taxon>
        <taxon>Porifera</taxon>
        <taxon>Hexactinellida</taxon>
        <taxon>Hexasterophora</taxon>
        <taxon>Lyssacinosida</taxon>
        <taxon>Leucopsacidae</taxon>
        <taxon>Oopsacas</taxon>
    </lineage>
</organism>
<dbReference type="GO" id="GO:0007018">
    <property type="term" value="P:microtubule-based movement"/>
    <property type="evidence" value="ECO:0007669"/>
    <property type="project" value="InterPro"/>
</dbReference>
<dbReference type="PRINTS" id="PR00380">
    <property type="entry name" value="KINESINHEAVY"/>
</dbReference>
<keyword evidence="6" id="KW-1185">Reference proteome</keyword>
<dbReference type="InterPro" id="IPR027417">
    <property type="entry name" value="P-loop_NTPase"/>
</dbReference>
<dbReference type="InterPro" id="IPR001752">
    <property type="entry name" value="Kinesin_motor_dom"/>
</dbReference>